<keyword evidence="8" id="KW-0406">Ion transport</keyword>
<keyword evidence="7" id="KW-1015">Disulfide bond</keyword>
<feature type="domain" description="Major facilitator superfamily (MFS) profile" evidence="9">
    <location>
        <begin position="1"/>
        <end position="563"/>
    </location>
</feature>
<dbReference type="GO" id="GO:0043252">
    <property type="term" value="P:sodium-independent organic anion transport"/>
    <property type="evidence" value="ECO:0007669"/>
    <property type="project" value="TreeGrafter"/>
</dbReference>
<dbReference type="GO" id="GO:0016324">
    <property type="term" value="C:apical plasma membrane"/>
    <property type="evidence" value="ECO:0007669"/>
    <property type="project" value="TreeGrafter"/>
</dbReference>
<dbReference type="GO" id="GO:0015125">
    <property type="term" value="F:bile acid transmembrane transporter activity"/>
    <property type="evidence" value="ECO:0007669"/>
    <property type="project" value="TreeGrafter"/>
</dbReference>
<gene>
    <name evidence="11" type="ORF">N312_01886</name>
</gene>
<feature type="transmembrane region" description="Helical" evidence="8">
    <location>
        <begin position="137"/>
        <end position="162"/>
    </location>
</feature>
<dbReference type="EMBL" id="KL488493">
    <property type="protein sequence ID" value="KFO10427.1"/>
    <property type="molecule type" value="Genomic_DNA"/>
</dbReference>
<feature type="domain" description="Kazal-like" evidence="10">
    <location>
        <begin position="383"/>
        <end position="437"/>
    </location>
</feature>
<evidence type="ECO:0000259" key="9">
    <source>
        <dbReference type="PROSITE" id="PS50850"/>
    </source>
</evidence>
<keyword evidence="3" id="KW-1003">Cell membrane</keyword>
<dbReference type="Pfam" id="PF03137">
    <property type="entry name" value="OATP"/>
    <property type="match status" value="2"/>
</dbReference>
<feature type="non-terminal residue" evidence="11">
    <location>
        <position position="563"/>
    </location>
</feature>
<accession>A0A087VCT5</accession>
<dbReference type="GO" id="GO:0016323">
    <property type="term" value="C:basolateral plasma membrane"/>
    <property type="evidence" value="ECO:0007669"/>
    <property type="project" value="TreeGrafter"/>
</dbReference>
<name>A0A087VCT5_BALRE</name>
<dbReference type="GO" id="GO:0015347">
    <property type="term" value="F:sodium-independent organic anion transmembrane transporter activity"/>
    <property type="evidence" value="ECO:0007669"/>
    <property type="project" value="TreeGrafter"/>
</dbReference>
<evidence type="ECO:0000256" key="3">
    <source>
        <dbReference type="ARBA" id="ARBA00022475"/>
    </source>
</evidence>
<feature type="transmembrane region" description="Helical" evidence="8">
    <location>
        <begin position="222"/>
        <end position="246"/>
    </location>
</feature>
<keyword evidence="12" id="KW-1185">Reference proteome</keyword>
<organism evidence="11 12">
    <name type="scientific">Balearica regulorum gibbericeps</name>
    <name type="common">East African grey crowned-crane</name>
    <dbReference type="NCBI Taxonomy" id="100784"/>
    <lineage>
        <taxon>Eukaryota</taxon>
        <taxon>Metazoa</taxon>
        <taxon>Chordata</taxon>
        <taxon>Craniata</taxon>
        <taxon>Vertebrata</taxon>
        <taxon>Euteleostomi</taxon>
        <taxon>Archelosauria</taxon>
        <taxon>Archosauria</taxon>
        <taxon>Dinosauria</taxon>
        <taxon>Saurischia</taxon>
        <taxon>Theropoda</taxon>
        <taxon>Coelurosauria</taxon>
        <taxon>Aves</taxon>
        <taxon>Neognathae</taxon>
        <taxon>Neoaves</taxon>
        <taxon>Gruiformes</taxon>
        <taxon>Gruidae</taxon>
        <taxon>Balearica</taxon>
    </lineage>
</organism>
<feature type="transmembrane region" description="Helical" evidence="8">
    <location>
        <begin position="68"/>
        <end position="89"/>
    </location>
</feature>
<feature type="transmembrane region" description="Helical" evidence="8">
    <location>
        <begin position="40"/>
        <end position="61"/>
    </location>
</feature>
<dbReference type="SUPFAM" id="SSF103473">
    <property type="entry name" value="MFS general substrate transporter"/>
    <property type="match status" value="1"/>
</dbReference>
<feature type="transmembrane region" description="Helical" evidence="8">
    <location>
        <begin position="174"/>
        <end position="202"/>
    </location>
</feature>
<dbReference type="Proteomes" id="UP000053309">
    <property type="component" value="Unassembled WGS sequence"/>
</dbReference>
<evidence type="ECO:0000256" key="7">
    <source>
        <dbReference type="ARBA" id="ARBA00023157"/>
    </source>
</evidence>
<dbReference type="Pfam" id="PF07648">
    <property type="entry name" value="Kazal_2"/>
    <property type="match status" value="1"/>
</dbReference>
<evidence type="ECO:0000313" key="11">
    <source>
        <dbReference type="EMBL" id="KFO10427.1"/>
    </source>
</evidence>
<dbReference type="InterPro" id="IPR004156">
    <property type="entry name" value="OATP"/>
</dbReference>
<dbReference type="AlphaFoldDB" id="A0A087VCT5"/>
<dbReference type="InterPro" id="IPR036259">
    <property type="entry name" value="MFS_trans_sf"/>
</dbReference>
<proteinExistence type="inferred from homology"/>
<evidence type="ECO:0000256" key="4">
    <source>
        <dbReference type="ARBA" id="ARBA00022692"/>
    </source>
</evidence>
<feature type="transmembrane region" description="Helical" evidence="8">
    <location>
        <begin position="273"/>
        <end position="296"/>
    </location>
</feature>
<evidence type="ECO:0000256" key="1">
    <source>
        <dbReference type="ARBA" id="ARBA00004651"/>
    </source>
</evidence>
<evidence type="ECO:0000256" key="6">
    <source>
        <dbReference type="ARBA" id="ARBA00023136"/>
    </source>
</evidence>
<protein>
    <recommendedName>
        <fullName evidence="8">Solute carrier organic anion transporter family member</fullName>
    </recommendedName>
</protein>
<evidence type="ECO:0000256" key="8">
    <source>
        <dbReference type="RuleBase" id="RU362056"/>
    </source>
</evidence>
<dbReference type="GO" id="GO:0006811">
    <property type="term" value="P:monoatomic ion transport"/>
    <property type="evidence" value="ECO:0007669"/>
    <property type="project" value="UniProtKB-KW"/>
</dbReference>
<dbReference type="InterPro" id="IPR002350">
    <property type="entry name" value="Kazal_dom"/>
</dbReference>
<dbReference type="InterPro" id="IPR020846">
    <property type="entry name" value="MFS_dom"/>
</dbReference>
<dbReference type="PROSITE" id="PS51465">
    <property type="entry name" value="KAZAL_2"/>
    <property type="match status" value="1"/>
</dbReference>
<dbReference type="InterPro" id="IPR036058">
    <property type="entry name" value="Kazal_dom_sf"/>
</dbReference>
<comment type="subcellular location">
    <subcellularLocation>
        <location evidence="1 8">Cell membrane</location>
        <topology evidence="1 8">Multi-pass membrane protein</topology>
    </subcellularLocation>
</comment>
<dbReference type="PROSITE" id="PS50850">
    <property type="entry name" value="MFS"/>
    <property type="match status" value="1"/>
</dbReference>
<evidence type="ECO:0000259" key="10">
    <source>
        <dbReference type="PROSITE" id="PS51465"/>
    </source>
</evidence>
<evidence type="ECO:0000256" key="5">
    <source>
        <dbReference type="ARBA" id="ARBA00022989"/>
    </source>
</evidence>
<feature type="transmembrane region" description="Helical" evidence="8">
    <location>
        <begin position="308"/>
        <end position="333"/>
    </location>
</feature>
<sequence>FFVFCHGLLQLSQLLVSGYLKSSISTIERRYGLSSQTSGLLASFNEVGNTLLIVFISYFGSRVHRPRFIGCGAILVSLAGFLMSLPHFITGPYKYDQSIASTFSNTTDLCQPGVPGSQGNLSDDGCTPHAVKENHEVLLVMFIAQALLGIGGVPIQPFGISYIDDFASERNSPLYLGILFSVTVIGPGVAFMLGSAMLRFYVDIDKVTGDEVQLTNKDPRWVGAWWLGFLVAASLVALSAVPYFFFPREMPKEFPLFLSDFPLVLLRNLRHPVYLLVVLAQVNLSAMVAGLATFMAKFLERQFSLTASLANMIIGAVNIPGAMVGIVVGGAILKRFQMSLRQCSAMCVLGMFLCLLLAFPLLFLGCPTQKVAGVTYSESSEFGHHSLECNLQCNCPEKAYNPICGSNAIEYISPCSAGCRVVNINADNSVLNYTHCSCISDQGLAGFAKPGTCGTDCSHLFLPFVVLSCLAGILASTSHTPSFMLILRSIQPEDKSFAVGIQFMLLRVLAWMPGPVLYGSAIDTTCILWEKKCDRNAACRYYDNNLFRQRYLGLQFFFEVGAF</sequence>
<dbReference type="Gene3D" id="1.20.1250.20">
    <property type="entry name" value="MFS general substrate transporter like domains"/>
    <property type="match status" value="1"/>
</dbReference>
<evidence type="ECO:0000256" key="2">
    <source>
        <dbReference type="ARBA" id="ARBA00009657"/>
    </source>
</evidence>
<reference evidence="11 12" key="1">
    <citation type="submission" date="2014-04" db="EMBL/GenBank/DDBJ databases">
        <title>Genome evolution of avian class.</title>
        <authorList>
            <person name="Zhang G."/>
            <person name="Li C."/>
        </authorList>
    </citation>
    <scope>NUCLEOTIDE SEQUENCE [LARGE SCALE GENOMIC DNA]</scope>
    <source>
        <strain evidence="11">BGI_N312</strain>
    </source>
</reference>
<dbReference type="PANTHER" id="PTHR11388">
    <property type="entry name" value="ORGANIC ANION TRANSPORTER"/>
    <property type="match status" value="1"/>
</dbReference>
<dbReference type="NCBIfam" id="TIGR00805">
    <property type="entry name" value="oat"/>
    <property type="match status" value="2"/>
</dbReference>
<keyword evidence="5 8" id="KW-1133">Transmembrane helix</keyword>
<dbReference type="SUPFAM" id="SSF100895">
    <property type="entry name" value="Kazal-type serine protease inhibitors"/>
    <property type="match status" value="1"/>
</dbReference>
<comment type="similarity">
    <text evidence="2 8">Belongs to the organo anion transporter (TC 2.A.60) family.</text>
</comment>
<keyword evidence="6 8" id="KW-0472">Membrane</keyword>
<feature type="non-terminal residue" evidence="11">
    <location>
        <position position="1"/>
    </location>
</feature>
<feature type="transmembrane region" description="Helical" evidence="8">
    <location>
        <begin position="345"/>
        <end position="365"/>
    </location>
</feature>
<keyword evidence="4 8" id="KW-0812">Transmembrane</keyword>
<evidence type="ECO:0000313" key="12">
    <source>
        <dbReference type="Proteomes" id="UP000053309"/>
    </source>
</evidence>
<dbReference type="PANTHER" id="PTHR11388:SF87">
    <property type="entry name" value="SOLUTE CARRIER ORGANIC ANION TRANSPORTER FAMILY MEMBER 2B1"/>
    <property type="match status" value="1"/>
</dbReference>
<comment type="caution">
    <text evidence="8">Lacks conserved residue(s) required for the propagation of feature annotation.</text>
</comment>
<keyword evidence="8" id="KW-0813">Transport</keyword>